<dbReference type="AlphaFoldDB" id="A0A9N8QVQ6"/>
<keyword evidence="3" id="KW-1185">Reference proteome</keyword>
<protein>
    <recommendedName>
        <fullName evidence="1">ATPase AAA-type core domain-containing protein</fullName>
    </recommendedName>
</protein>
<dbReference type="GO" id="GO:0006302">
    <property type="term" value="P:double-strand break repair"/>
    <property type="evidence" value="ECO:0007669"/>
    <property type="project" value="TreeGrafter"/>
</dbReference>
<dbReference type="PANTHER" id="PTHR32182:SF23">
    <property type="entry name" value="ATP BINDING PROTEIN"/>
    <property type="match status" value="1"/>
</dbReference>
<dbReference type="InterPro" id="IPR027417">
    <property type="entry name" value="P-loop_NTPase"/>
</dbReference>
<organism evidence="2 3">
    <name type="scientific">Chryseobacterium aquaeductus</name>
    <dbReference type="NCBI Taxonomy" id="2675056"/>
    <lineage>
        <taxon>Bacteria</taxon>
        <taxon>Pseudomonadati</taxon>
        <taxon>Bacteroidota</taxon>
        <taxon>Flavobacteriia</taxon>
        <taxon>Flavobacteriales</taxon>
        <taxon>Weeksellaceae</taxon>
        <taxon>Chryseobacterium group</taxon>
        <taxon>Chryseobacterium</taxon>
    </lineage>
</organism>
<comment type="caution">
    <text evidence="2">The sequence shown here is derived from an EMBL/GenBank/DDBJ whole genome shotgun (WGS) entry which is preliminary data.</text>
</comment>
<evidence type="ECO:0000313" key="3">
    <source>
        <dbReference type="Proteomes" id="UP000662618"/>
    </source>
</evidence>
<evidence type="ECO:0000259" key="1">
    <source>
        <dbReference type="Pfam" id="PF13304"/>
    </source>
</evidence>
<reference evidence="2" key="1">
    <citation type="submission" date="2020-12" db="EMBL/GenBank/DDBJ databases">
        <authorList>
            <person name="Rodrigo-Torres L."/>
            <person name="Arahal R. D."/>
            <person name="Lucena T."/>
        </authorList>
    </citation>
    <scope>NUCLEOTIDE SEQUENCE</scope>
    <source>
        <strain evidence="2">CECT 9390</strain>
    </source>
</reference>
<name>A0A9N8QVQ6_9FLAO</name>
<dbReference type="GO" id="GO:0016887">
    <property type="term" value="F:ATP hydrolysis activity"/>
    <property type="evidence" value="ECO:0007669"/>
    <property type="project" value="InterPro"/>
</dbReference>
<dbReference type="EMBL" id="CAJIMS010000001">
    <property type="protein sequence ID" value="CAD7814523.1"/>
    <property type="molecule type" value="Genomic_DNA"/>
</dbReference>
<sequence length="580" mass="68303">MRLAAIYIKRHFLFSEPQTINLGGKYFYTITPREGKENKYDITRIENPQFIENFWGKKISLVSAIVGENGTGKTSFLKSICLSKTNINDIVLVFENKNNSYEIYDKGFLDNSIFSIDYFTQTLDSDLSHFSINSFLNFNTDFVGLSEFNLNNFKNLVLLIQKQNNEKLLKSYLRENFNLFDAVKIKLKNNLKTETYWGDKTKRQESTNDLIRLIIDKFGAKNDDVPTIFTSENFIKNLELKLLLAVININFDRYNNELEYNINEYNDKESFDNFLDKIKEDYIANKLIEDNNGDIDNQKINNIKEFYNFIKTSDYKEDKGNRILNLKEIKLFIDKYENIKPALDLFDFSPVKIDENNSNYSHISYSTGEKNILYFLSLINKNLKWFKKNIILLLDEADLGFHPQWKKKYIKILTDFLPKIFEEIPGFEGVQIIFTTHDPLTLSDIPNSNVVYLKKEGEKTKVLNQNEKPRKSFGANITDLLADSFFINDGLIGDFAKGKIEETIKWINLERHKKHSIYQQSYEIDEKEYIKHKKIIELIDENVVRMKLAEMLDELKPEKNFQKELAEKEIKYLRNKFNLK</sequence>
<proteinExistence type="predicted"/>
<dbReference type="PANTHER" id="PTHR32182">
    <property type="entry name" value="DNA REPLICATION AND REPAIR PROTEIN RECF"/>
    <property type="match status" value="1"/>
</dbReference>
<dbReference type="RefSeq" id="WP_162089043.1">
    <property type="nucleotide sequence ID" value="NZ_CAJIMS010000001.1"/>
</dbReference>
<dbReference type="InterPro" id="IPR003959">
    <property type="entry name" value="ATPase_AAA_core"/>
</dbReference>
<accession>A0A9N8QVQ6</accession>
<dbReference type="SUPFAM" id="SSF52540">
    <property type="entry name" value="P-loop containing nucleoside triphosphate hydrolases"/>
    <property type="match status" value="1"/>
</dbReference>
<gene>
    <name evidence="2" type="ORF">CHRY9390_02819</name>
</gene>
<dbReference type="Gene3D" id="3.40.50.300">
    <property type="entry name" value="P-loop containing nucleotide triphosphate hydrolases"/>
    <property type="match status" value="1"/>
</dbReference>
<dbReference type="GO" id="GO:0000731">
    <property type="term" value="P:DNA synthesis involved in DNA repair"/>
    <property type="evidence" value="ECO:0007669"/>
    <property type="project" value="TreeGrafter"/>
</dbReference>
<dbReference type="Pfam" id="PF13304">
    <property type="entry name" value="AAA_21"/>
    <property type="match status" value="1"/>
</dbReference>
<feature type="domain" description="ATPase AAA-type core" evidence="1">
    <location>
        <begin position="265"/>
        <end position="443"/>
    </location>
</feature>
<dbReference type="Proteomes" id="UP000662618">
    <property type="component" value="Unassembled WGS sequence"/>
</dbReference>
<dbReference type="GO" id="GO:0005524">
    <property type="term" value="F:ATP binding"/>
    <property type="evidence" value="ECO:0007669"/>
    <property type="project" value="InterPro"/>
</dbReference>
<evidence type="ECO:0000313" key="2">
    <source>
        <dbReference type="EMBL" id="CAD7814523.1"/>
    </source>
</evidence>